<gene>
    <name evidence="2" type="ORF">COV91_04965</name>
</gene>
<sequence length="152" mass="16470">MKARLFVLFVVGFVLNFLWEKAHSVLYVSHNGMEMTHRHLAGAALFDAVVITALAYLCFYSPLLKGALPSPALDEAASAGRSAGGISLFVFALFIFAILLEKYALATGRWVYADAMPIIPLLNVGLTPMIQLGLLGYLSLSFTGWIEKGSSL</sequence>
<dbReference type="EMBL" id="PCVG01000064">
    <property type="protein sequence ID" value="PIQ68292.1"/>
    <property type="molecule type" value="Genomic_DNA"/>
</dbReference>
<keyword evidence="1" id="KW-0812">Transmembrane</keyword>
<organism evidence="2 3">
    <name type="scientific">Candidatus Taylorbacteria bacterium CG11_big_fil_rev_8_21_14_0_20_46_11</name>
    <dbReference type="NCBI Taxonomy" id="1975025"/>
    <lineage>
        <taxon>Bacteria</taxon>
        <taxon>Candidatus Tayloriibacteriota</taxon>
    </lineage>
</organism>
<feature type="transmembrane region" description="Helical" evidence="1">
    <location>
        <begin position="40"/>
        <end position="64"/>
    </location>
</feature>
<feature type="transmembrane region" description="Helical" evidence="1">
    <location>
        <begin position="125"/>
        <end position="146"/>
    </location>
</feature>
<accession>A0A2H0KAK1</accession>
<name>A0A2H0KAK1_9BACT</name>
<keyword evidence="1" id="KW-1133">Transmembrane helix</keyword>
<evidence type="ECO:0000256" key="1">
    <source>
        <dbReference type="SAM" id="Phobius"/>
    </source>
</evidence>
<comment type="caution">
    <text evidence="2">The sequence shown here is derived from an EMBL/GenBank/DDBJ whole genome shotgun (WGS) entry which is preliminary data.</text>
</comment>
<reference evidence="2 3" key="1">
    <citation type="submission" date="2017-09" db="EMBL/GenBank/DDBJ databases">
        <title>Depth-based differentiation of microbial function through sediment-hosted aquifers and enrichment of novel symbionts in the deep terrestrial subsurface.</title>
        <authorList>
            <person name="Probst A.J."/>
            <person name="Ladd B."/>
            <person name="Jarett J.K."/>
            <person name="Geller-Mcgrath D.E."/>
            <person name="Sieber C.M."/>
            <person name="Emerson J.B."/>
            <person name="Anantharaman K."/>
            <person name="Thomas B.C."/>
            <person name="Malmstrom R."/>
            <person name="Stieglmeier M."/>
            <person name="Klingl A."/>
            <person name="Woyke T."/>
            <person name="Ryan C.M."/>
            <person name="Banfield J.F."/>
        </authorList>
    </citation>
    <scope>NUCLEOTIDE SEQUENCE [LARGE SCALE GENOMIC DNA]</scope>
    <source>
        <strain evidence="2">CG11_big_fil_rev_8_21_14_0_20_46_11</strain>
    </source>
</reference>
<evidence type="ECO:0000313" key="2">
    <source>
        <dbReference type="EMBL" id="PIQ68292.1"/>
    </source>
</evidence>
<feature type="transmembrane region" description="Helical" evidence="1">
    <location>
        <begin position="85"/>
        <end position="105"/>
    </location>
</feature>
<protein>
    <submittedName>
        <fullName evidence="2">Uncharacterized protein</fullName>
    </submittedName>
</protein>
<dbReference type="Proteomes" id="UP000229342">
    <property type="component" value="Unassembled WGS sequence"/>
</dbReference>
<keyword evidence="1" id="KW-0472">Membrane</keyword>
<dbReference type="AlphaFoldDB" id="A0A2H0KAK1"/>
<proteinExistence type="predicted"/>
<evidence type="ECO:0000313" key="3">
    <source>
        <dbReference type="Proteomes" id="UP000229342"/>
    </source>
</evidence>